<dbReference type="SUPFAM" id="SSF49472">
    <property type="entry name" value="Transthyretin (synonym: prealbumin)"/>
    <property type="match status" value="1"/>
</dbReference>
<dbReference type="InterPro" id="IPR023418">
    <property type="entry name" value="Thyroxine_BS"/>
</dbReference>
<comment type="caution">
    <text evidence="9">The sequence shown here is derived from an EMBL/GenBank/DDBJ whole genome shotgun (WGS) entry which is preliminary data.</text>
</comment>
<dbReference type="InterPro" id="IPR000895">
    <property type="entry name" value="Transthyretin/HIU_hydrolase"/>
</dbReference>
<dbReference type="PROSITE" id="PS00768">
    <property type="entry name" value="TRANSTHYRETIN_1"/>
    <property type="match status" value="1"/>
</dbReference>
<evidence type="ECO:0000256" key="3">
    <source>
        <dbReference type="ARBA" id="ARBA00009850"/>
    </source>
</evidence>
<dbReference type="NCBIfam" id="TIGR02962">
    <property type="entry name" value="hdxy_isourate"/>
    <property type="match status" value="1"/>
</dbReference>
<keyword evidence="6 7" id="KW-0378">Hydrolase</keyword>
<sequence>MTRISTHVLDAVSGTPAAGLAVALRGPGGELIAEAVTDADGRVGALVDGPLPAGEHVLGFATGPWFAERGLEAFYPRVDVAFTVADRPHLHVPLLLSPFAYSTYRGS</sequence>
<comment type="similarity">
    <text evidence="3 7">Belongs to the transthyretin family. 5-hydroxyisourate hydrolase subfamily.</text>
</comment>
<feature type="domain" description="Transthyretin/hydroxyisourate hydrolase" evidence="8">
    <location>
        <begin position="4"/>
        <end position="106"/>
    </location>
</feature>
<dbReference type="EC" id="3.5.2.17" evidence="7"/>
<name>A0ABP9HX56_9ACTN</name>
<reference evidence="10" key="1">
    <citation type="journal article" date="2019" name="Int. J. Syst. Evol. Microbiol.">
        <title>The Global Catalogue of Microorganisms (GCM) 10K type strain sequencing project: providing services to taxonomists for standard genome sequencing and annotation.</title>
        <authorList>
            <consortium name="The Broad Institute Genomics Platform"/>
            <consortium name="The Broad Institute Genome Sequencing Center for Infectious Disease"/>
            <person name="Wu L."/>
            <person name="Ma J."/>
        </authorList>
    </citation>
    <scope>NUCLEOTIDE SEQUENCE [LARGE SCALE GENOMIC DNA]</scope>
    <source>
        <strain evidence="10">JCM 18126</strain>
    </source>
</reference>
<comment type="subunit">
    <text evidence="4 7">Homotetramer.</text>
</comment>
<dbReference type="EMBL" id="BAABIL010000305">
    <property type="protein sequence ID" value="GAA4980499.1"/>
    <property type="molecule type" value="Genomic_DNA"/>
</dbReference>
<dbReference type="Pfam" id="PF00576">
    <property type="entry name" value="Transthyretin"/>
    <property type="match status" value="1"/>
</dbReference>
<organism evidence="9 10">
    <name type="scientific">Kineococcus glutinatus</name>
    <dbReference type="NCBI Taxonomy" id="1070872"/>
    <lineage>
        <taxon>Bacteria</taxon>
        <taxon>Bacillati</taxon>
        <taxon>Actinomycetota</taxon>
        <taxon>Actinomycetes</taxon>
        <taxon>Kineosporiales</taxon>
        <taxon>Kineosporiaceae</taxon>
        <taxon>Kineococcus</taxon>
    </lineage>
</organism>
<evidence type="ECO:0000313" key="9">
    <source>
        <dbReference type="EMBL" id="GAA4980499.1"/>
    </source>
</evidence>
<comment type="function">
    <text evidence="2">Catalyzes the hydrolysis of 5-hydroxyisourate (HIU) to 2-oxo-4-hydroxy-4-carboxy-5-ureidoimidazoline (OHCU).</text>
</comment>
<keyword evidence="10" id="KW-1185">Reference proteome</keyword>
<dbReference type="InterPro" id="IPR023416">
    <property type="entry name" value="Transthyretin/HIU_hydrolase_d"/>
</dbReference>
<dbReference type="Gene3D" id="2.60.40.180">
    <property type="entry name" value="Transthyretin/hydroxyisourate hydrolase domain"/>
    <property type="match status" value="1"/>
</dbReference>
<dbReference type="InterPro" id="IPR014306">
    <property type="entry name" value="Hydroxyisourate_hydrolase"/>
</dbReference>
<gene>
    <name evidence="9" type="primary">uraH</name>
    <name evidence="9" type="ORF">GCM10023225_20840</name>
</gene>
<evidence type="ECO:0000256" key="1">
    <source>
        <dbReference type="ARBA" id="ARBA00001043"/>
    </source>
</evidence>
<evidence type="ECO:0000256" key="4">
    <source>
        <dbReference type="ARBA" id="ARBA00011881"/>
    </source>
</evidence>
<evidence type="ECO:0000259" key="8">
    <source>
        <dbReference type="Pfam" id="PF00576"/>
    </source>
</evidence>
<dbReference type="InterPro" id="IPR036817">
    <property type="entry name" value="Transthyretin/HIU_hydrolase_sf"/>
</dbReference>
<keyword evidence="5 7" id="KW-0659">Purine metabolism</keyword>
<dbReference type="RefSeq" id="WP_345712464.1">
    <property type="nucleotide sequence ID" value="NZ_BAABIL010000305.1"/>
</dbReference>
<evidence type="ECO:0000256" key="7">
    <source>
        <dbReference type="RuleBase" id="RU361270"/>
    </source>
</evidence>
<dbReference type="GO" id="GO:0016787">
    <property type="term" value="F:hydrolase activity"/>
    <property type="evidence" value="ECO:0007669"/>
    <property type="project" value="UniProtKB-KW"/>
</dbReference>
<dbReference type="Proteomes" id="UP001501195">
    <property type="component" value="Unassembled WGS sequence"/>
</dbReference>
<dbReference type="CDD" id="cd05822">
    <property type="entry name" value="TLP_HIUase"/>
    <property type="match status" value="1"/>
</dbReference>
<dbReference type="PRINTS" id="PR00189">
    <property type="entry name" value="TRNSTHYRETIN"/>
</dbReference>
<comment type="catalytic activity">
    <reaction evidence="1 7">
        <text>5-hydroxyisourate + H2O = 5-hydroxy-2-oxo-4-ureido-2,5-dihydro-1H-imidazole-5-carboxylate + H(+)</text>
        <dbReference type="Rhea" id="RHEA:23736"/>
        <dbReference type="ChEBI" id="CHEBI:15377"/>
        <dbReference type="ChEBI" id="CHEBI:15378"/>
        <dbReference type="ChEBI" id="CHEBI:18072"/>
        <dbReference type="ChEBI" id="CHEBI:58639"/>
        <dbReference type="EC" id="3.5.2.17"/>
    </reaction>
</comment>
<dbReference type="PANTHER" id="PTHR10395:SF7">
    <property type="entry name" value="5-HYDROXYISOURATE HYDROLASE"/>
    <property type="match status" value="1"/>
</dbReference>
<evidence type="ECO:0000256" key="5">
    <source>
        <dbReference type="ARBA" id="ARBA00022631"/>
    </source>
</evidence>
<evidence type="ECO:0000256" key="2">
    <source>
        <dbReference type="ARBA" id="ARBA00002704"/>
    </source>
</evidence>
<dbReference type="PANTHER" id="PTHR10395">
    <property type="entry name" value="URICASE AND TRANSTHYRETIN-RELATED"/>
    <property type="match status" value="1"/>
</dbReference>
<protein>
    <recommendedName>
        <fullName evidence="7">5-hydroxyisourate hydrolase</fullName>
        <shortName evidence="7">HIU hydrolase</shortName>
        <shortName evidence="7">HIUHase</shortName>
        <ecNumber evidence="7">3.5.2.17</ecNumber>
    </recommendedName>
</protein>
<evidence type="ECO:0000313" key="10">
    <source>
        <dbReference type="Proteomes" id="UP001501195"/>
    </source>
</evidence>
<proteinExistence type="inferred from homology"/>
<evidence type="ECO:0000256" key="6">
    <source>
        <dbReference type="ARBA" id="ARBA00022801"/>
    </source>
</evidence>
<accession>A0ABP9HX56</accession>